<evidence type="ECO:0000313" key="3">
    <source>
        <dbReference type="Proteomes" id="UP000036987"/>
    </source>
</evidence>
<dbReference type="PANTHER" id="PTHR12300">
    <property type="entry name" value="HVA22-LIKE PROTEINS"/>
    <property type="match status" value="1"/>
</dbReference>
<evidence type="ECO:0000256" key="1">
    <source>
        <dbReference type="RuleBase" id="RU362006"/>
    </source>
</evidence>
<reference evidence="3" key="1">
    <citation type="journal article" date="2016" name="Nature">
        <title>The genome of the seagrass Zostera marina reveals angiosperm adaptation to the sea.</title>
        <authorList>
            <person name="Olsen J.L."/>
            <person name="Rouze P."/>
            <person name="Verhelst B."/>
            <person name="Lin Y.-C."/>
            <person name="Bayer T."/>
            <person name="Collen J."/>
            <person name="Dattolo E."/>
            <person name="De Paoli E."/>
            <person name="Dittami S."/>
            <person name="Maumus F."/>
            <person name="Michel G."/>
            <person name="Kersting A."/>
            <person name="Lauritano C."/>
            <person name="Lohaus R."/>
            <person name="Toepel M."/>
            <person name="Tonon T."/>
            <person name="Vanneste K."/>
            <person name="Amirebrahimi M."/>
            <person name="Brakel J."/>
            <person name="Bostroem C."/>
            <person name="Chovatia M."/>
            <person name="Grimwood J."/>
            <person name="Jenkins J.W."/>
            <person name="Jueterbock A."/>
            <person name="Mraz A."/>
            <person name="Stam W.T."/>
            <person name="Tice H."/>
            <person name="Bornberg-Bauer E."/>
            <person name="Green P.J."/>
            <person name="Pearson G.A."/>
            <person name="Procaccini G."/>
            <person name="Duarte C.M."/>
            <person name="Schmutz J."/>
            <person name="Reusch T.B.H."/>
            <person name="Van de Peer Y."/>
        </authorList>
    </citation>
    <scope>NUCLEOTIDE SEQUENCE [LARGE SCALE GENOMIC DNA]</scope>
    <source>
        <strain evidence="3">cv. Finnish</strain>
    </source>
</reference>
<comment type="similarity">
    <text evidence="1">Belongs to the DP1 family.</text>
</comment>
<dbReference type="Pfam" id="PF03134">
    <property type="entry name" value="TB2_DP1_HVA22"/>
    <property type="match status" value="1"/>
</dbReference>
<evidence type="ECO:0000313" key="2">
    <source>
        <dbReference type="EMBL" id="KMZ73540.1"/>
    </source>
</evidence>
<name>A0A0K9PZ95_ZOSMR</name>
<feature type="transmembrane region" description="Helical" evidence="1">
    <location>
        <begin position="6"/>
        <end position="21"/>
    </location>
</feature>
<keyword evidence="1" id="KW-0812">Transmembrane</keyword>
<accession>A0A0K9PZ95</accession>
<proteinExistence type="inferred from homology"/>
<feature type="transmembrane region" description="Helical" evidence="1">
    <location>
        <begin position="41"/>
        <end position="57"/>
    </location>
</feature>
<dbReference type="STRING" id="29655.A0A0K9PZ95"/>
<comment type="subcellular location">
    <subcellularLocation>
        <location evidence="1">Membrane</location>
        <topology evidence="1">Multi-pass membrane protein</topology>
    </subcellularLocation>
</comment>
<keyword evidence="1" id="KW-0472">Membrane</keyword>
<dbReference type="AlphaFoldDB" id="A0A0K9PZ95"/>
<dbReference type="OrthoDB" id="434647at2759"/>
<dbReference type="Proteomes" id="UP000036987">
    <property type="component" value="Unassembled WGS sequence"/>
</dbReference>
<keyword evidence="1" id="KW-1133">Transmembrane helix</keyword>
<dbReference type="PANTHER" id="PTHR12300:SF188">
    <property type="entry name" value="HVA22-LIKE PROTEIN"/>
    <property type="match status" value="1"/>
</dbReference>
<comment type="caution">
    <text evidence="2">The sequence shown here is derived from an EMBL/GenBank/DDBJ whole genome shotgun (WGS) entry which is preliminary data.</text>
</comment>
<organism evidence="2 3">
    <name type="scientific">Zostera marina</name>
    <name type="common">Eelgrass</name>
    <dbReference type="NCBI Taxonomy" id="29655"/>
    <lineage>
        <taxon>Eukaryota</taxon>
        <taxon>Viridiplantae</taxon>
        <taxon>Streptophyta</taxon>
        <taxon>Embryophyta</taxon>
        <taxon>Tracheophyta</taxon>
        <taxon>Spermatophyta</taxon>
        <taxon>Magnoliopsida</taxon>
        <taxon>Liliopsida</taxon>
        <taxon>Zosteraceae</taxon>
        <taxon>Zostera</taxon>
    </lineage>
</organism>
<dbReference type="InterPro" id="IPR004345">
    <property type="entry name" value="TB2_DP1_HVA22"/>
</dbReference>
<sequence>MIGEFIINILVLVFGYAYPTFESFRIIERTIERKRPCTDRLLFWCQYWVIIAMITALEKFGDIFVSWVPFYGESKLAFIIYLWHPKTKGTDFVYNTVVRPFMAQHETDIEKRLQGMMSKSANLLIFYLNHFADKGQSIAFEIFEHLLSRSVRKTSSKDDQKNAVDEYKAFEHKDKKKRSFFRLQKKIDNVVDEDEMFPNVASLVETSRSHQTNKKKIDLSRQILYFT</sequence>
<dbReference type="EMBL" id="LFYR01000569">
    <property type="protein sequence ID" value="KMZ73540.1"/>
    <property type="molecule type" value="Genomic_DNA"/>
</dbReference>
<gene>
    <name evidence="2" type="ORF">ZOSMA_146G00150</name>
</gene>
<keyword evidence="3" id="KW-1185">Reference proteome</keyword>
<dbReference type="OMA" id="CRIIIAV"/>
<dbReference type="GO" id="GO:0016020">
    <property type="term" value="C:membrane"/>
    <property type="evidence" value="ECO:0007669"/>
    <property type="project" value="UniProtKB-SubCell"/>
</dbReference>
<protein>
    <recommendedName>
        <fullName evidence="1">HVA22-like protein</fullName>
    </recommendedName>
</protein>